<dbReference type="Pfam" id="PF00196">
    <property type="entry name" value="GerE"/>
    <property type="match status" value="1"/>
</dbReference>
<feature type="domain" description="Response regulatory" evidence="7">
    <location>
        <begin position="2"/>
        <end position="119"/>
    </location>
</feature>
<dbReference type="Pfam" id="PF00072">
    <property type="entry name" value="Response_reg"/>
    <property type="match status" value="1"/>
</dbReference>
<evidence type="ECO:0000256" key="1">
    <source>
        <dbReference type="ARBA" id="ARBA00022553"/>
    </source>
</evidence>
<feature type="modified residue" description="4-aspartylphosphate" evidence="5">
    <location>
        <position position="53"/>
    </location>
</feature>
<dbReference type="PANTHER" id="PTHR43214:SF24">
    <property type="entry name" value="TRANSCRIPTIONAL REGULATORY PROTEIN NARL-RELATED"/>
    <property type="match status" value="1"/>
</dbReference>
<dbReference type="SMART" id="SM00421">
    <property type="entry name" value="HTH_LUXR"/>
    <property type="match status" value="1"/>
</dbReference>
<dbReference type="InterPro" id="IPR058245">
    <property type="entry name" value="NreC/VraR/RcsB-like_REC"/>
</dbReference>
<keyword evidence="3" id="KW-0238">DNA-binding</keyword>
<dbReference type="PRINTS" id="PR00038">
    <property type="entry name" value="HTHLUXR"/>
</dbReference>
<feature type="domain" description="HTH luxR-type" evidence="6">
    <location>
        <begin position="137"/>
        <end position="202"/>
    </location>
</feature>
<evidence type="ECO:0000313" key="8">
    <source>
        <dbReference type="EMBL" id="TWJ06337.1"/>
    </source>
</evidence>
<comment type="caution">
    <text evidence="8">The sequence shown here is derived from an EMBL/GenBank/DDBJ whole genome shotgun (WGS) entry which is preliminary data.</text>
</comment>
<organism evidence="8 9">
    <name type="scientific">Stackebrandtia albiflava</name>
    <dbReference type="NCBI Taxonomy" id="406432"/>
    <lineage>
        <taxon>Bacteria</taxon>
        <taxon>Bacillati</taxon>
        <taxon>Actinomycetota</taxon>
        <taxon>Actinomycetes</taxon>
        <taxon>Glycomycetales</taxon>
        <taxon>Glycomycetaceae</taxon>
        <taxon>Stackebrandtia</taxon>
    </lineage>
</organism>
<dbReference type="InterPro" id="IPR011006">
    <property type="entry name" value="CheY-like_superfamily"/>
</dbReference>
<keyword evidence="9" id="KW-1185">Reference proteome</keyword>
<evidence type="ECO:0000256" key="3">
    <source>
        <dbReference type="ARBA" id="ARBA00023125"/>
    </source>
</evidence>
<evidence type="ECO:0000313" key="9">
    <source>
        <dbReference type="Proteomes" id="UP000321617"/>
    </source>
</evidence>
<dbReference type="InterPro" id="IPR001789">
    <property type="entry name" value="Sig_transdc_resp-reg_receiver"/>
</dbReference>
<evidence type="ECO:0000259" key="6">
    <source>
        <dbReference type="PROSITE" id="PS50043"/>
    </source>
</evidence>
<dbReference type="GO" id="GO:0006355">
    <property type="term" value="P:regulation of DNA-templated transcription"/>
    <property type="evidence" value="ECO:0007669"/>
    <property type="project" value="InterPro"/>
</dbReference>
<dbReference type="InterPro" id="IPR016032">
    <property type="entry name" value="Sig_transdc_resp-reg_C-effctor"/>
</dbReference>
<keyword evidence="2" id="KW-0805">Transcription regulation</keyword>
<dbReference type="InterPro" id="IPR000792">
    <property type="entry name" value="Tscrpt_reg_LuxR_C"/>
</dbReference>
<dbReference type="GO" id="GO:0000160">
    <property type="term" value="P:phosphorelay signal transduction system"/>
    <property type="evidence" value="ECO:0007669"/>
    <property type="project" value="InterPro"/>
</dbReference>
<dbReference type="CDD" id="cd17535">
    <property type="entry name" value="REC_NarL-like"/>
    <property type="match status" value="1"/>
</dbReference>
<protein>
    <submittedName>
        <fullName evidence="8">LuxR family two component transcriptional regulator</fullName>
    </submittedName>
</protein>
<dbReference type="PANTHER" id="PTHR43214">
    <property type="entry name" value="TWO-COMPONENT RESPONSE REGULATOR"/>
    <property type="match status" value="1"/>
</dbReference>
<gene>
    <name evidence="8" type="ORF">LX16_5301</name>
</gene>
<dbReference type="Proteomes" id="UP000321617">
    <property type="component" value="Unassembled WGS sequence"/>
</dbReference>
<evidence type="ECO:0000256" key="5">
    <source>
        <dbReference type="PROSITE-ProRule" id="PRU00169"/>
    </source>
</evidence>
<evidence type="ECO:0000256" key="4">
    <source>
        <dbReference type="ARBA" id="ARBA00023163"/>
    </source>
</evidence>
<dbReference type="EMBL" id="VLLL01000013">
    <property type="protein sequence ID" value="TWJ06337.1"/>
    <property type="molecule type" value="Genomic_DNA"/>
</dbReference>
<dbReference type="GO" id="GO:0003677">
    <property type="term" value="F:DNA binding"/>
    <property type="evidence" value="ECO:0007669"/>
    <property type="project" value="UniProtKB-KW"/>
</dbReference>
<proteinExistence type="predicted"/>
<dbReference type="SUPFAM" id="SSF46894">
    <property type="entry name" value="C-terminal effector domain of the bipartite response regulators"/>
    <property type="match status" value="1"/>
</dbReference>
<evidence type="ECO:0000259" key="7">
    <source>
        <dbReference type="PROSITE" id="PS50110"/>
    </source>
</evidence>
<keyword evidence="4" id="KW-0804">Transcription</keyword>
<dbReference type="PROSITE" id="PS00622">
    <property type="entry name" value="HTH_LUXR_1"/>
    <property type="match status" value="1"/>
</dbReference>
<dbReference type="PROSITE" id="PS50110">
    <property type="entry name" value="RESPONSE_REGULATORY"/>
    <property type="match status" value="1"/>
</dbReference>
<reference evidence="8 9" key="1">
    <citation type="journal article" date="2013" name="Stand. Genomic Sci.">
        <title>Genomic Encyclopedia of Type Strains, Phase I: The one thousand microbial genomes (KMG-I) project.</title>
        <authorList>
            <person name="Kyrpides N.C."/>
            <person name="Woyke T."/>
            <person name="Eisen J.A."/>
            <person name="Garrity G."/>
            <person name="Lilburn T.G."/>
            <person name="Beck B.J."/>
            <person name="Whitman W.B."/>
            <person name="Hugenholtz P."/>
            <person name="Klenk H.P."/>
        </authorList>
    </citation>
    <scope>NUCLEOTIDE SEQUENCE [LARGE SCALE GENOMIC DNA]</scope>
    <source>
        <strain evidence="8 9">DSM 45044</strain>
    </source>
</reference>
<dbReference type="SUPFAM" id="SSF52172">
    <property type="entry name" value="CheY-like"/>
    <property type="match status" value="1"/>
</dbReference>
<dbReference type="CDD" id="cd06170">
    <property type="entry name" value="LuxR_C_like"/>
    <property type="match status" value="1"/>
</dbReference>
<dbReference type="AlphaFoldDB" id="A0A562UL47"/>
<dbReference type="PROSITE" id="PS50043">
    <property type="entry name" value="HTH_LUXR_2"/>
    <property type="match status" value="1"/>
</dbReference>
<dbReference type="RefSeq" id="WP_147144643.1">
    <property type="nucleotide sequence ID" value="NZ_BAABIJ010000008.1"/>
</dbReference>
<evidence type="ECO:0000256" key="2">
    <source>
        <dbReference type="ARBA" id="ARBA00023015"/>
    </source>
</evidence>
<dbReference type="OrthoDB" id="9808843at2"/>
<keyword evidence="1 5" id="KW-0597">Phosphoprotein</keyword>
<accession>A0A562UL47</accession>
<dbReference type="SMART" id="SM00448">
    <property type="entry name" value="REC"/>
    <property type="match status" value="1"/>
</dbReference>
<name>A0A562UL47_9ACTN</name>
<dbReference type="Gene3D" id="3.40.50.2300">
    <property type="match status" value="1"/>
</dbReference>
<dbReference type="InterPro" id="IPR039420">
    <property type="entry name" value="WalR-like"/>
</dbReference>
<sequence length="206" mass="22031">MRLFLVDDHPVVRAGLVALLAGEPDLTVVGEAADVAGAVGGIHRERPDLVLVDLRLEGDGDGVDVIRAVRAFDDPPQVLVLTTYETESDIVRALEAGATGYVLKAGPPEELFTAVRLAAVGETALSPRVAGAVMRRMRAPASALTAREIEILTLVSRGMGNRRIARELFVSEATVKTHLVHVYRKLGVDSRTAAVTVAVERGLIRR</sequence>